<organism evidence="2 3">
    <name type="scientific">Salinisphaera aquimarina</name>
    <dbReference type="NCBI Taxonomy" id="2094031"/>
    <lineage>
        <taxon>Bacteria</taxon>
        <taxon>Pseudomonadati</taxon>
        <taxon>Pseudomonadota</taxon>
        <taxon>Gammaproteobacteria</taxon>
        <taxon>Salinisphaerales</taxon>
        <taxon>Salinisphaeraceae</taxon>
        <taxon>Salinisphaera</taxon>
    </lineage>
</organism>
<dbReference type="RefSeq" id="WP_380691714.1">
    <property type="nucleotide sequence ID" value="NZ_JBHRSS010000010.1"/>
</dbReference>
<feature type="region of interest" description="Disordered" evidence="1">
    <location>
        <begin position="31"/>
        <end position="74"/>
    </location>
</feature>
<evidence type="ECO:0000313" key="3">
    <source>
        <dbReference type="Proteomes" id="UP001595462"/>
    </source>
</evidence>
<comment type="caution">
    <text evidence="2">The sequence shown here is derived from an EMBL/GenBank/DDBJ whole genome shotgun (WGS) entry which is preliminary data.</text>
</comment>
<dbReference type="Proteomes" id="UP001595462">
    <property type="component" value="Unassembled WGS sequence"/>
</dbReference>
<reference evidence="3" key="1">
    <citation type="journal article" date="2019" name="Int. J. Syst. Evol. Microbiol.">
        <title>The Global Catalogue of Microorganisms (GCM) 10K type strain sequencing project: providing services to taxonomists for standard genome sequencing and annotation.</title>
        <authorList>
            <consortium name="The Broad Institute Genomics Platform"/>
            <consortium name="The Broad Institute Genome Sequencing Center for Infectious Disease"/>
            <person name="Wu L."/>
            <person name="Ma J."/>
        </authorList>
    </citation>
    <scope>NUCLEOTIDE SEQUENCE [LARGE SCALE GENOMIC DNA]</scope>
    <source>
        <strain evidence="3">KCTC 52640</strain>
    </source>
</reference>
<dbReference type="InterPro" id="IPR019291">
    <property type="entry name" value="Host_attachment_protein"/>
</dbReference>
<proteinExistence type="predicted"/>
<gene>
    <name evidence="2" type="ORF">ACFOSU_19795</name>
</gene>
<accession>A0ABV7EW22</accession>
<feature type="compositionally biased region" description="Basic and acidic residues" evidence="1">
    <location>
        <begin position="31"/>
        <end position="51"/>
    </location>
</feature>
<name>A0ABV7EW22_9GAMM</name>
<evidence type="ECO:0000313" key="2">
    <source>
        <dbReference type="EMBL" id="MFC3106121.1"/>
    </source>
</evidence>
<keyword evidence="3" id="KW-1185">Reference proteome</keyword>
<dbReference type="EMBL" id="JBHRSS010000010">
    <property type="protein sequence ID" value="MFC3106121.1"/>
    <property type="molecule type" value="Genomic_DNA"/>
</dbReference>
<protein>
    <submittedName>
        <fullName evidence="2">Host attachment protein</fullName>
    </submittedName>
</protein>
<sequence length="147" mass="16445">MSNQWIVVSDAARARLFSRDADHHLTLVETLTHEESRAHEGDLRTGGKGEVQDSGGAGRHQTDPQTSTSEKHADIFAKQVCERLKAGLNDNEYTSLVVVADPSFLGLLRDQLDKPLERAIHKTIDKNWAQHDQQQIEKQLRTAINPS</sequence>
<dbReference type="Pfam" id="PF10116">
    <property type="entry name" value="Host_attach"/>
    <property type="match status" value="1"/>
</dbReference>
<evidence type="ECO:0000256" key="1">
    <source>
        <dbReference type="SAM" id="MobiDB-lite"/>
    </source>
</evidence>